<dbReference type="SMART" id="SM00979">
    <property type="entry name" value="TIFY"/>
    <property type="match status" value="1"/>
</dbReference>
<dbReference type="GO" id="GO:0009611">
    <property type="term" value="P:response to wounding"/>
    <property type="evidence" value="ECO:0007669"/>
    <property type="project" value="UniProtKB-UniRule"/>
</dbReference>
<dbReference type="PANTHER" id="PTHR33077:SF52">
    <property type="entry name" value="PROTEIN TIFY 11D"/>
    <property type="match status" value="1"/>
</dbReference>
<dbReference type="Proteomes" id="UP001634393">
    <property type="component" value="Unassembled WGS sequence"/>
</dbReference>
<dbReference type="EMBL" id="JBJXBP010000003">
    <property type="protein sequence ID" value="KAL3840760.1"/>
    <property type="molecule type" value="Genomic_DNA"/>
</dbReference>
<protein>
    <recommendedName>
        <fullName evidence="2">Protein TIFY</fullName>
    </recommendedName>
    <alternativeName>
        <fullName evidence="2">Jasmonate ZIM domain-containing protein</fullName>
    </alternativeName>
</protein>
<evidence type="ECO:0000256" key="2">
    <source>
        <dbReference type="RuleBase" id="RU369065"/>
    </source>
</evidence>
<dbReference type="Pfam" id="PF06200">
    <property type="entry name" value="tify"/>
    <property type="match status" value="1"/>
</dbReference>
<keyword evidence="2" id="KW-0539">Nucleus</keyword>
<comment type="similarity">
    <text evidence="1 2">Belongs to the TIFY/JAZ family.</text>
</comment>
<keyword evidence="6" id="KW-1185">Reference proteome</keyword>
<comment type="caution">
    <text evidence="5">The sequence shown here is derived from an EMBL/GenBank/DDBJ whole genome shotgun (WGS) entry which is preliminary data.</text>
</comment>
<evidence type="ECO:0000313" key="5">
    <source>
        <dbReference type="EMBL" id="KAL3840760.1"/>
    </source>
</evidence>
<dbReference type="InterPro" id="IPR018467">
    <property type="entry name" value="CCT_CS"/>
</dbReference>
<dbReference type="InterPro" id="IPR010399">
    <property type="entry name" value="Tify_dom"/>
</dbReference>
<dbReference type="Pfam" id="PF09425">
    <property type="entry name" value="Jas_motif"/>
    <property type="match status" value="1"/>
</dbReference>
<dbReference type="PROSITE" id="PS51320">
    <property type="entry name" value="TIFY"/>
    <property type="match status" value="1"/>
</dbReference>
<proteinExistence type="inferred from homology"/>
<comment type="subcellular location">
    <subcellularLocation>
        <location evidence="2">Nucleus</location>
    </subcellularLocation>
</comment>
<organism evidence="5 6">
    <name type="scientific">Penstemon smallii</name>
    <dbReference type="NCBI Taxonomy" id="265156"/>
    <lineage>
        <taxon>Eukaryota</taxon>
        <taxon>Viridiplantae</taxon>
        <taxon>Streptophyta</taxon>
        <taxon>Embryophyta</taxon>
        <taxon>Tracheophyta</taxon>
        <taxon>Spermatophyta</taxon>
        <taxon>Magnoliopsida</taxon>
        <taxon>eudicotyledons</taxon>
        <taxon>Gunneridae</taxon>
        <taxon>Pentapetalae</taxon>
        <taxon>asterids</taxon>
        <taxon>lamiids</taxon>
        <taxon>Lamiales</taxon>
        <taxon>Plantaginaceae</taxon>
        <taxon>Cheloneae</taxon>
        <taxon>Penstemon</taxon>
    </lineage>
</organism>
<feature type="domain" description="Tify" evidence="4">
    <location>
        <begin position="96"/>
        <end position="131"/>
    </location>
</feature>
<feature type="compositionally biased region" description="Basic and acidic residues" evidence="3">
    <location>
        <begin position="205"/>
        <end position="214"/>
    </location>
</feature>
<name>A0ABD3TWY1_9LAMI</name>
<keyword evidence="2" id="KW-1184">Jasmonic acid signaling pathway</keyword>
<accession>A0ABD3TWY1</accession>
<reference evidence="5 6" key="1">
    <citation type="submission" date="2024-12" db="EMBL/GenBank/DDBJ databases">
        <title>The unique morphological basis and parallel evolutionary history of personate flowers in Penstemon.</title>
        <authorList>
            <person name="Depatie T.H."/>
            <person name="Wessinger C.A."/>
        </authorList>
    </citation>
    <scope>NUCLEOTIDE SEQUENCE [LARGE SCALE GENOMIC DNA]</scope>
    <source>
        <strain evidence="5">WTNN_2</strain>
        <tissue evidence="5">Leaf</tissue>
    </source>
</reference>
<dbReference type="GO" id="GO:0005634">
    <property type="term" value="C:nucleus"/>
    <property type="evidence" value="ECO:0007669"/>
    <property type="project" value="UniProtKB-SubCell"/>
</dbReference>
<evidence type="ECO:0000256" key="1">
    <source>
        <dbReference type="ARBA" id="ARBA00008614"/>
    </source>
</evidence>
<dbReference type="GO" id="GO:2000022">
    <property type="term" value="P:regulation of jasmonic acid mediated signaling pathway"/>
    <property type="evidence" value="ECO:0007669"/>
    <property type="project" value="UniProtKB-UniRule"/>
</dbReference>
<feature type="region of interest" description="Disordered" evidence="3">
    <location>
        <begin position="182"/>
        <end position="214"/>
    </location>
</feature>
<gene>
    <name evidence="5" type="ORF">ACJIZ3_025351</name>
</gene>
<dbReference type="PANTHER" id="PTHR33077">
    <property type="entry name" value="PROTEIN TIFY 4A-RELATED-RELATED"/>
    <property type="match status" value="1"/>
</dbReference>
<evidence type="ECO:0000313" key="6">
    <source>
        <dbReference type="Proteomes" id="UP001634393"/>
    </source>
</evidence>
<dbReference type="InterPro" id="IPR040390">
    <property type="entry name" value="TIFY/JAZ"/>
</dbReference>
<comment type="domain">
    <text evidence="2">The jas domain is required for interaction with COI1.</text>
</comment>
<evidence type="ECO:0000256" key="3">
    <source>
        <dbReference type="SAM" id="MobiDB-lite"/>
    </source>
</evidence>
<comment type="function">
    <text evidence="2">Repressor of jasmonate responses.</text>
</comment>
<sequence length="214" mass="23550">MAPLKSNFVQTCNLLSQYIKEKGSVKDLNLQIGGKIESLEAIVKPSSTHSASSTSTTINLLTKSEEPFMYPFHYIDLVELEDASNQASTGKLDVISEQKNAQMTIFYGGRVLVFDDYPAEKAEQVFSFAKRGSSQTMIYDYGISSNTLQVKSFPGSTLAPTSEANGSDLPIARRSSIRRFLGKRKDRGAATGPFQVQEQPAPTPKIDEQLELKL</sequence>
<dbReference type="AlphaFoldDB" id="A0ABD3TWY1"/>
<evidence type="ECO:0000259" key="4">
    <source>
        <dbReference type="PROSITE" id="PS51320"/>
    </source>
</evidence>
<dbReference type="GO" id="GO:0031347">
    <property type="term" value="P:regulation of defense response"/>
    <property type="evidence" value="ECO:0007669"/>
    <property type="project" value="UniProtKB-UniRule"/>
</dbReference>